<accession>A0AAP0QKP8</accession>
<proteinExistence type="predicted"/>
<reference evidence="1 2" key="1">
    <citation type="submission" date="2024-05" db="EMBL/GenBank/DDBJ databases">
        <title>Haplotype-resolved chromosome-level genome assembly of Huyou (Citrus changshanensis).</title>
        <authorList>
            <person name="Miao C."/>
            <person name="Chen W."/>
            <person name="Wu Y."/>
            <person name="Wang L."/>
            <person name="Zhao S."/>
            <person name="Grierson D."/>
            <person name="Xu C."/>
            <person name="Chen K."/>
        </authorList>
    </citation>
    <scope>NUCLEOTIDE SEQUENCE [LARGE SCALE GENOMIC DNA]</scope>
    <source>
        <strain evidence="1">01-14</strain>
        <tissue evidence="1">Leaf</tissue>
    </source>
</reference>
<name>A0AAP0QKP8_9ROSI</name>
<dbReference type="AlphaFoldDB" id="A0AAP0QKP8"/>
<organism evidence="1 2">
    <name type="scientific">Citrus x changshan-huyou</name>
    <dbReference type="NCBI Taxonomy" id="2935761"/>
    <lineage>
        <taxon>Eukaryota</taxon>
        <taxon>Viridiplantae</taxon>
        <taxon>Streptophyta</taxon>
        <taxon>Embryophyta</taxon>
        <taxon>Tracheophyta</taxon>
        <taxon>Spermatophyta</taxon>
        <taxon>Magnoliopsida</taxon>
        <taxon>eudicotyledons</taxon>
        <taxon>Gunneridae</taxon>
        <taxon>Pentapetalae</taxon>
        <taxon>rosids</taxon>
        <taxon>malvids</taxon>
        <taxon>Sapindales</taxon>
        <taxon>Rutaceae</taxon>
        <taxon>Aurantioideae</taxon>
        <taxon>Citrus</taxon>
    </lineage>
</organism>
<dbReference type="EMBL" id="JBCGBO010000005">
    <property type="protein sequence ID" value="KAK9201603.1"/>
    <property type="molecule type" value="Genomic_DNA"/>
</dbReference>
<evidence type="ECO:0000313" key="1">
    <source>
        <dbReference type="EMBL" id="KAK9201603.1"/>
    </source>
</evidence>
<keyword evidence="2" id="KW-1185">Reference proteome</keyword>
<gene>
    <name evidence="1" type="ORF">WN944_016809</name>
</gene>
<comment type="caution">
    <text evidence="1">The sequence shown here is derived from an EMBL/GenBank/DDBJ whole genome shotgun (WGS) entry which is preliminary data.</text>
</comment>
<evidence type="ECO:0000313" key="2">
    <source>
        <dbReference type="Proteomes" id="UP001428341"/>
    </source>
</evidence>
<protein>
    <submittedName>
        <fullName evidence="1">Uncharacterized protein</fullName>
    </submittedName>
</protein>
<sequence>MIAMENRAQWTAFEQIQSHIVASTNPTGLRRFTWVGGVEGVSGCKETSADKSKLLVNIVEAGIHECVGKD</sequence>
<dbReference type="Proteomes" id="UP001428341">
    <property type="component" value="Unassembled WGS sequence"/>
</dbReference>